<name>A0ABY6I5V5_STRPE</name>
<organism evidence="1 2">
    <name type="scientific">Streptomyces peucetius</name>
    <dbReference type="NCBI Taxonomy" id="1950"/>
    <lineage>
        <taxon>Bacteria</taxon>
        <taxon>Bacillati</taxon>
        <taxon>Actinomycetota</taxon>
        <taxon>Actinomycetes</taxon>
        <taxon>Kitasatosporales</taxon>
        <taxon>Streptomycetaceae</taxon>
        <taxon>Streptomyces</taxon>
    </lineage>
</organism>
<gene>
    <name evidence="1" type="ORF">OGH68_13370</name>
</gene>
<protein>
    <submittedName>
        <fullName evidence="1">Uncharacterized protein</fullName>
    </submittedName>
</protein>
<dbReference type="EMBL" id="CP107567">
    <property type="protein sequence ID" value="UYQ62373.1"/>
    <property type="molecule type" value="Genomic_DNA"/>
</dbReference>
<reference evidence="1" key="1">
    <citation type="submission" date="2022-10" db="EMBL/GenBank/DDBJ databases">
        <title>Cytochrome P450 Catalyzes Benzene Ring Formation in the Biosynthesis of Trialkyl-Substituted Aromatic Polyketides.</title>
        <authorList>
            <person name="Zhao E."/>
            <person name="Ge H."/>
        </authorList>
    </citation>
    <scope>NUCLEOTIDE SEQUENCE</scope>
    <source>
        <strain evidence="1">NA0869</strain>
    </source>
</reference>
<evidence type="ECO:0000313" key="1">
    <source>
        <dbReference type="EMBL" id="UYQ62373.1"/>
    </source>
</evidence>
<proteinExistence type="predicted"/>
<evidence type="ECO:0000313" key="2">
    <source>
        <dbReference type="Proteomes" id="UP001163878"/>
    </source>
</evidence>
<dbReference type="Proteomes" id="UP001163878">
    <property type="component" value="Chromosome"/>
</dbReference>
<sequence length="43" mass="4949">MTGDAHHRGSRFTLQVGRKERRGELAVLHWQGTSQEFGDIQVR</sequence>
<dbReference type="RefSeq" id="WP_264243771.1">
    <property type="nucleotide sequence ID" value="NZ_CP107567.1"/>
</dbReference>
<accession>A0ABY6I5V5</accession>
<keyword evidence="2" id="KW-1185">Reference proteome</keyword>